<accession>A0A2H1VTG0</accession>
<dbReference type="InterPro" id="IPR036291">
    <property type="entry name" value="NAD(P)-bd_dom_sf"/>
</dbReference>
<proteinExistence type="inferred from homology"/>
<comment type="catalytic activity">
    <reaction evidence="1">
        <text>a long-chain fatty acyl-CoA + 2 NADPH + 2 H(+) = a long-chain primary fatty alcohol + 2 NADP(+) + CoA</text>
        <dbReference type="Rhea" id="RHEA:52716"/>
        <dbReference type="ChEBI" id="CHEBI:15378"/>
        <dbReference type="ChEBI" id="CHEBI:57287"/>
        <dbReference type="ChEBI" id="CHEBI:57783"/>
        <dbReference type="ChEBI" id="CHEBI:58349"/>
        <dbReference type="ChEBI" id="CHEBI:77396"/>
        <dbReference type="ChEBI" id="CHEBI:83139"/>
        <dbReference type="EC" id="1.2.1.84"/>
    </reaction>
</comment>
<protein>
    <recommendedName>
        <fullName evidence="1">Fatty acyl-CoA reductase</fullName>
        <ecNumber evidence="1">1.2.1.84</ecNumber>
    </recommendedName>
</protein>
<organism evidence="4">
    <name type="scientific">Spodoptera frugiperda</name>
    <name type="common">Fall armyworm</name>
    <dbReference type="NCBI Taxonomy" id="7108"/>
    <lineage>
        <taxon>Eukaryota</taxon>
        <taxon>Metazoa</taxon>
        <taxon>Ecdysozoa</taxon>
        <taxon>Arthropoda</taxon>
        <taxon>Hexapoda</taxon>
        <taxon>Insecta</taxon>
        <taxon>Pterygota</taxon>
        <taxon>Neoptera</taxon>
        <taxon>Endopterygota</taxon>
        <taxon>Lepidoptera</taxon>
        <taxon>Glossata</taxon>
        <taxon>Ditrysia</taxon>
        <taxon>Noctuoidea</taxon>
        <taxon>Noctuidae</taxon>
        <taxon>Amphipyrinae</taxon>
        <taxon>Spodoptera</taxon>
    </lineage>
</organism>
<dbReference type="PANTHER" id="PTHR11011:SF61">
    <property type="entry name" value="FATTY ACYL-COA REDUCTASE"/>
    <property type="match status" value="1"/>
</dbReference>
<dbReference type="PANTHER" id="PTHR11011">
    <property type="entry name" value="MALE STERILITY PROTEIN 2-RELATED"/>
    <property type="match status" value="1"/>
</dbReference>
<evidence type="ECO:0000259" key="3">
    <source>
        <dbReference type="Pfam" id="PF07993"/>
    </source>
</evidence>
<dbReference type="InterPro" id="IPR013120">
    <property type="entry name" value="FAR_NAD-bd"/>
</dbReference>
<keyword evidence="1" id="KW-0560">Oxidoreductase</keyword>
<dbReference type="GO" id="GO:0080019">
    <property type="term" value="F:alcohol-forming very long-chain fatty acyl-CoA reductase activity"/>
    <property type="evidence" value="ECO:0007669"/>
    <property type="project" value="InterPro"/>
</dbReference>
<feature type="compositionally biased region" description="Polar residues" evidence="2">
    <location>
        <begin position="251"/>
        <end position="263"/>
    </location>
</feature>
<dbReference type="EC" id="1.2.1.84" evidence="1"/>
<keyword evidence="1" id="KW-0443">Lipid metabolism</keyword>
<dbReference type="Gene3D" id="3.40.50.720">
    <property type="entry name" value="NAD(P)-binding Rossmann-like Domain"/>
    <property type="match status" value="1"/>
</dbReference>
<feature type="region of interest" description="Disordered" evidence="2">
    <location>
        <begin position="119"/>
        <end position="146"/>
    </location>
</feature>
<dbReference type="GO" id="GO:0005777">
    <property type="term" value="C:peroxisome"/>
    <property type="evidence" value="ECO:0007669"/>
    <property type="project" value="TreeGrafter"/>
</dbReference>
<keyword evidence="1" id="KW-0444">Lipid biosynthesis</keyword>
<feature type="domain" description="Thioester reductase (TE)" evidence="3">
    <location>
        <begin position="457"/>
        <end position="504"/>
    </location>
</feature>
<gene>
    <name evidence="4" type="ORF">SFRICE_018638</name>
</gene>
<name>A0A2H1VTG0_SPOFR</name>
<sequence length="534" mass="59151">MTFVSSALCEARGSVKLLLTKNHPVPTPAFRAGAPVNPLGSPQLRIRHQPYWAPSVVVENHSMTSPALGEVRGSVRLLLTKYHPVPTPAFRAGAPVNPLDSVLPLRNFRKSEKSPVILRPTRESNPRPLARKSHLQPLGQRGSHRTNTSTYISGIKIKKLITDTYILHIDLYYEPVSEQTYHLMVSNRRRPWALETLEALQVPVARDTPATVSASLRMASKGSSPPTRTRPKEPNHHRWGPVGLMSDPELRTTSKVTGAPAQSRSRNGVVFSISPTGPHLWWSDGSLRRARNATRRTHGSGFGRAASYPCSPGENHPMTSPAMGEAGESVRLLLTKNHPVPTPAFRAGASMASLLSIHRILELRIFLAQLHSLGETVTSFFLRGENHPMVSPALSEARGSIRLLLTKNHPVTVFERGLSSNDFSRFGTMASETISSAELEYLPDRIADTFSGMKVLITGGTGFMGKVLVEKLLRKCPDIDQILLFVRSKKGKNPKQRLEEIFSGAKRNTNKCFNENRKLKKKIQTKLIMKLIKY</sequence>
<dbReference type="EMBL" id="ODYU01004350">
    <property type="protein sequence ID" value="SOQ44131.1"/>
    <property type="molecule type" value="Genomic_DNA"/>
</dbReference>
<dbReference type="AlphaFoldDB" id="A0A2H1VTG0"/>
<comment type="function">
    <text evidence="1">Catalyzes the reduction of fatty acyl-CoA to fatty alcohols.</text>
</comment>
<dbReference type="InterPro" id="IPR026055">
    <property type="entry name" value="FAR"/>
</dbReference>
<dbReference type="SUPFAM" id="SSF51735">
    <property type="entry name" value="NAD(P)-binding Rossmann-fold domains"/>
    <property type="match status" value="1"/>
</dbReference>
<evidence type="ECO:0000256" key="1">
    <source>
        <dbReference type="RuleBase" id="RU363097"/>
    </source>
</evidence>
<evidence type="ECO:0000313" key="4">
    <source>
        <dbReference type="EMBL" id="SOQ44131.1"/>
    </source>
</evidence>
<keyword evidence="1" id="KW-0521">NADP</keyword>
<reference evidence="4" key="1">
    <citation type="submission" date="2016-07" db="EMBL/GenBank/DDBJ databases">
        <authorList>
            <person name="Bretaudeau A."/>
        </authorList>
    </citation>
    <scope>NUCLEOTIDE SEQUENCE</scope>
    <source>
        <strain evidence="4">Rice</strain>
        <tissue evidence="4">Whole body</tissue>
    </source>
</reference>
<dbReference type="Pfam" id="PF07993">
    <property type="entry name" value="NAD_binding_4"/>
    <property type="match status" value="1"/>
</dbReference>
<feature type="region of interest" description="Disordered" evidence="2">
    <location>
        <begin position="214"/>
        <end position="263"/>
    </location>
</feature>
<dbReference type="GO" id="GO:0102965">
    <property type="term" value="F:alcohol-forming long-chain fatty acyl-CoA reductase activity"/>
    <property type="evidence" value="ECO:0007669"/>
    <property type="project" value="UniProtKB-EC"/>
</dbReference>
<comment type="similarity">
    <text evidence="1">Belongs to the fatty acyl-CoA reductase family.</text>
</comment>
<dbReference type="GO" id="GO:0035336">
    <property type="term" value="P:long-chain fatty-acyl-CoA metabolic process"/>
    <property type="evidence" value="ECO:0007669"/>
    <property type="project" value="TreeGrafter"/>
</dbReference>
<evidence type="ECO:0000256" key="2">
    <source>
        <dbReference type="SAM" id="MobiDB-lite"/>
    </source>
</evidence>